<dbReference type="InterPro" id="IPR033905">
    <property type="entry name" value="Secretory_peroxidase"/>
</dbReference>
<dbReference type="InterPro" id="IPR000823">
    <property type="entry name" value="Peroxidase_pln"/>
</dbReference>
<dbReference type="PROSITE" id="PS00435">
    <property type="entry name" value="PEROXIDASE_1"/>
    <property type="match status" value="1"/>
</dbReference>
<dbReference type="PANTHER" id="PTHR31517:SF84">
    <property type="entry name" value="PEROXIDASE"/>
    <property type="match status" value="1"/>
</dbReference>
<evidence type="ECO:0000256" key="8">
    <source>
        <dbReference type="ARBA" id="ARBA00022723"/>
    </source>
</evidence>
<dbReference type="SUPFAM" id="SSF48113">
    <property type="entry name" value="Heme-dependent peroxidases"/>
    <property type="match status" value="1"/>
</dbReference>
<sequence>MKIVLAGAMIVLIIRWVIMLKMDESETRATGCDGSVLIDSTPSNIAEKDSPVNNPSLRGFNVIDNAKARLEEACPGVVSCADIVAFAARDGIQITGGYGYDVPAGRRDGVVSLAEETIGLPPPTFNLSQLTQSFASNGLTQEEMVTLSGTHTIGREHCTSLANRLYTFSSSVNQDPSLDASYASSLKQKCPNGGNDVNLVVPMNPSSPAITDTEYYVDVLNNRGLFTSNQTLLTSASTANQVYQNAIYPSLWKSKLADAMVKMGKIGVMTGHQGEIRLNCRLGSQPSRVDIDTWLLFICLARITIRRSRHRHVVAFCLSSRDHSLDSQSAKRVSPIGTEGQHVAIHKLSAGKSTVVNIGMRTDVHRKGNLQGMETEMELEEPEFELIEWKTGRMGHFCIRTPKITTSGLQDLRLIRRGYKGDKDLAMQGGNVGEGLCGGFLAAGNNNLEEVQDLDLCPSNVIEDLLSCLEVKEVHHQAACLQS</sequence>
<feature type="chain" id="PRO_5046968507" description="peroxidase" evidence="12">
    <location>
        <begin position="20"/>
        <end position="483"/>
    </location>
</feature>
<name>A0ABQ5BGY1_9ASTR</name>
<dbReference type="EC" id="1.11.1.7" evidence="5"/>
<evidence type="ECO:0000313" key="14">
    <source>
        <dbReference type="EMBL" id="GJT14085.1"/>
    </source>
</evidence>
<comment type="cofactor">
    <cofactor evidence="3">
        <name>heme b</name>
        <dbReference type="ChEBI" id="CHEBI:60344"/>
    </cofactor>
</comment>
<dbReference type="InterPro" id="IPR002016">
    <property type="entry name" value="Haem_peroxidase"/>
</dbReference>
<keyword evidence="7" id="KW-0349">Heme</keyword>
<evidence type="ECO:0000256" key="10">
    <source>
        <dbReference type="ARBA" id="ARBA00023004"/>
    </source>
</evidence>
<dbReference type="Gene3D" id="1.10.520.10">
    <property type="match status" value="1"/>
</dbReference>
<comment type="caution">
    <text evidence="14">The sequence shown here is derived from an EMBL/GenBank/DDBJ whole genome shotgun (WGS) entry which is preliminary data.</text>
</comment>
<evidence type="ECO:0000256" key="6">
    <source>
        <dbReference type="ARBA" id="ARBA00022559"/>
    </source>
</evidence>
<keyword evidence="10" id="KW-0408">Iron</keyword>
<dbReference type="EMBL" id="BQNB010013283">
    <property type="protein sequence ID" value="GJT14085.1"/>
    <property type="molecule type" value="Genomic_DNA"/>
</dbReference>
<accession>A0ABQ5BGY1</accession>
<dbReference type="CDD" id="cd00693">
    <property type="entry name" value="secretory_peroxidase"/>
    <property type="match status" value="1"/>
</dbReference>
<comment type="cofactor">
    <cofactor evidence="2">
        <name>Ca(2+)</name>
        <dbReference type="ChEBI" id="CHEBI:29108"/>
    </cofactor>
</comment>
<keyword evidence="12" id="KW-0732">Signal</keyword>
<dbReference type="PANTHER" id="PTHR31517">
    <property type="match status" value="1"/>
</dbReference>
<comment type="catalytic activity">
    <reaction evidence="1">
        <text>2 a phenolic donor + H2O2 = 2 a phenolic radical donor + 2 H2O</text>
        <dbReference type="Rhea" id="RHEA:56136"/>
        <dbReference type="ChEBI" id="CHEBI:15377"/>
        <dbReference type="ChEBI" id="CHEBI:16240"/>
        <dbReference type="ChEBI" id="CHEBI:139520"/>
        <dbReference type="ChEBI" id="CHEBI:139521"/>
        <dbReference type="EC" id="1.11.1.7"/>
    </reaction>
</comment>
<evidence type="ECO:0000259" key="13">
    <source>
        <dbReference type="PROSITE" id="PS50873"/>
    </source>
</evidence>
<dbReference type="GO" id="GO:0004601">
    <property type="term" value="F:peroxidase activity"/>
    <property type="evidence" value="ECO:0007669"/>
    <property type="project" value="UniProtKB-KW"/>
</dbReference>
<evidence type="ECO:0000256" key="9">
    <source>
        <dbReference type="ARBA" id="ARBA00023002"/>
    </source>
</evidence>
<evidence type="ECO:0000256" key="3">
    <source>
        <dbReference type="ARBA" id="ARBA00001970"/>
    </source>
</evidence>
<keyword evidence="15" id="KW-1185">Reference proteome</keyword>
<dbReference type="Pfam" id="PF00141">
    <property type="entry name" value="peroxidase"/>
    <property type="match status" value="1"/>
</dbReference>
<proteinExistence type="inferred from homology"/>
<dbReference type="PRINTS" id="PR00461">
    <property type="entry name" value="PLPEROXIDASE"/>
</dbReference>
<evidence type="ECO:0000256" key="4">
    <source>
        <dbReference type="ARBA" id="ARBA00006873"/>
    </source>
</evidence>
<feature type="signal peptide" evidence="12">
    <location>
        <begin position="1"/>
        <end position="19"/>
    </location>
</feature>
<reference evidence="14" key="2">
    <citation type="submission" date="2022-01" db="EMBL/GenBank/DDBJ databases">
        <authorList>
            <person name="Yamashiro T."/>
            <person name="Shiraishi A."/>
            <person name="Satake H."/>
            <person name="Nakayama K."/>
        </authorList>
    </citation>
    <scope>NUCLEOTIDE SEQUENCE</scope>
</reference>
<dbReference type="PRINTS" id="PR00458">
    <property type="entry name" value="PEROXIDASE"/>
</dbReference>
<comment type="similarity">
    <text evidence="4">Belongs to the peroxidase family. Ascorbate peroxidase subfamily.</text>
</comment>
<evidence type="ECO:0000256" key="11">
    <source>
        <dbReference type="ARBA" id="ARBA00023157"/>
    </source>
</evidence>
<keyword evidence="11" id="KW-1015">Disulfide bond</keyword>
<evidence type="ECO:0000256" key="5">
    <source>
        <dbReference type="ARBA" id="ARBA00012313"/>
    </source>
</evidence>
<dbReference type="InterPro" id="IPR010255">
    <property type="entry name" value="Haem_peroxidase_sf"/>
</dbReference>
<evidence type="ECO:0000313" key="15">
    <source>
        <dbReference type="Proteomes" id="UP001151760"/>
    </source>
</evidence>
<reference evidence="14" key="1">
    <citation type="journal article" date="2022" name="Int. J. Mol. Sci.">
        <title>Draft Genome of Tanacetum Coccineum: Genomic Comparison of Closely Related Tanacetum-Family Plants.</title>
        <authorList>
            <person name="Yamashiro T."/>
            <person name="Shiraishi A."/>
            <person name="Nakayama K."/>
            <person name="Satake H."/>
        </authorList>
    </citation>
    <scope>NUCLEOTIDE SEQUENCE</scope>
</reference>
<dbReference type="Gene3D" id="1.10.420.10">
    <property type="entry name" value="Peroxidase, domain 2"/>
    <property type="match status" value="1"/>
</dbReference>
<feature type="domain" description="Plant heme peroxidase family profile" evidence="13">
    <location>
        <begin position="19"/>
        <end position="284"/>
    </location>
</feature>
<evidence type="ECO:0000256" key="2">
    <source>
        <dbReference type="ARBA" id="ARBA00001913"/>
    </source>
</evidence>
<evidence type="ECO:0000256" key="12">
    <source>
        <dbReference type="SAM" id="SignalP"/>
    </source>
</evidence>
<dbReference type="Proteomes" id="UP001151760">
    <property type="component" value="Unassembled WGS sequence"/>
</dbReference>
<evidence type="ECO:0000256" key="1">
    <source>
        <dbReference type="ARBA" id="ARBA00000189"/>
    </source>
</evidence>
<gene>
    <name evidence="14" type="ORF">Tco_0861127</name>
</gene>
<dbReference type="InterPro" id="IPR019793">
    <property type="entry name" value="Peroxidases_heam-ligand_BS"/>
</dbReference>
<evidence type="ECO:0000256" key="7">
    <source>
        <dbReference type="ARBA" id="ARBA00022617"/>
    </source>
</evidence>
<dbReference type="PROSITE" id="PS50873">
    <property type="entry name" value="PEROXIDASE_4"/>
    <property type="match status" value="1"/>
</dbReference>
<organism evidence="14 15">
    <name type="scientific">Tanacetum coccineum</name>
    <dbReference type="NCBI Taxonomy" id="301880"/>
    <lineage>
        <taxon>Eukaryota</taxon>
        <taxon>Viridiplantae</taxon>
        <taxon>Streptophyta</taxon>
        <taxon>Embryophyta</taxon>
        <taxon>Tracheophyta</taxon>
        <taxon>Spermatophyta</taxon>
        <taxon>Magnoliopsida</taxon>
        <taxon>eudicotyledons</taxon>
        <taxon>Gunneridae</taxon>
        <taxon>Pentapetalae</taxon>
        <taxon>asterids</taxon>
        <taxon>campanulids</taxon>
        <taxon>Asterales</taxon>
        <taxon>Asteraceae</taxon>
        <taxon>Asteroideae</taxon>
        <taxon>Anthemideae</taxon>
        <taxon>Anthemidinae</taxon>
        <taxon>Tanacetum</taxon>
    </lineage>
</organism>
<keyword evidence="8" id="KW-0479">Metal-binding</keyword>
<keyword evidence="9" id="KW-0560">Oxidoreductase</keyword>
<protein>
    <recommendedName>
        <fullName evidence="5">peroxidase</fullName>
        <ecNumber evidence="5">1.11.1.7</ecNumber>
    </recommendedName>
</protein>
<keyword evidence="6 14" id="KW-0575">Peroxidase</keyword>